<sequence length="76" mass="8862">MNNYRAFTIRFPNIQLYGDTGNSVSSVAEQMEQHKQRGSSQILLLFNQRKIEDKTTLYTELHSNHLGPRRKQNLPT</sequence>
<proteinExistence type="predicted"/>
<organism evidence="1 2">
    <name type="scientific">Periplaneta americana</name>
    <name type="common">American cockroach</name>
    <name type="synonym">Blatta americana</name>
    <dbReference type="NCBI Taxonomy" id="6978"/>
    <lineage>
        <taxon>Eukaryota</taxon>
        <taxon>Metazoa</taxon>
        <taxon>Ecdysozoa</taxon>
        <taxon>Arthropoda</taxon>
        <taxon>Hexapoda</taxon>
        <taxon>Insecta</taxon>
        <taxon>Pterygota</taxon>
        <taxon>Neoptera</taxon>
        <taxon>Polyneoptera</taxon>
        <taxon>Dictyoptera</taxon>
        <taxon>Blattodea</taxon>
        <taxon>Blattoidea</taxon>
        <taxon>Blattidae</taxon>
        <taxon>Blattinae</taxon>
        <taxon>Periplaneta</taxon>
    </lineage>
</organism>
<accession>A0ABQ8S8I9</accession>
<reference evidence="1 2" key="1">
    <citation type="journal article" date="2022" name="Allergy">
        <title>Genome assembly and annotation of Periplaneta americana reveal a comprehensive cockroach allergen profile.</title>
        <authorList>
            <person name="Wang L."/>
            <person name="Xiong Q."/>
            <person name="Saelim N."/>
            <person name="Wang L."/>
            <person name="Nong W."/>
            <person name="Wan A.T."/>
            <person name="Shi M."/>
            <person name="Liu X."/>
            <person name="Cao Q."/>
            <person name="Hui J.H.L."/>
            <person name="Sookrung N."/>
            <person name="Leung T.F."/>
            <person name="Tungtrongchitr A."/>
            <person name="Tsui S.K.W."/>
        </authorList>
    </citation>
    <scope>NUCLEOTIDE SEQUENCE [LARGE SCALE GENOMIC DNA]</scope>
    <source>
        <strain evidence="1">PWHHKU_190912</strain>
    </source>
</reference>
<name>A0ABQ8S8I9_PERAM</name>
<dbReference type="EMBL" id="JAJSOF020000033">
    <property type="protein sequence ID" value="KAJ4430086.1"/>
    <property type="molecule type" value="Genomic_DNA"/>
</dbReference>
<dbReference type="Proteomes" id="UP001148838">
    <property type="component" value="Unassembled WGS sequence"/>
</dbReference>
<comment type="caution">
    <text evidence="1">The sequence shown here is derived from an EMBL/GenBank/DDBJ whole genome shotgun (WGS) entry which is preliminary data.</text>
</comment>
<keyword evidence="2" id="KW-1185">Reference proteome</keyword>
<protein>
    <submittedName>
        <fullName evidence="1">Uncharacterized protein</fullName>
    </submittedName>
</protein>
<evidence type="ECO:0000313" key="2">
    <source>
        <dbReference type="Proteomes" id="UP001148838"/>
    </source>
</evidence>
<gene>
    <name evidence="1" type="ORF">ANN_22295</name>
</gene>
<evidence type="ECO:0000313" key="1">
    <source>
        <dbReference type="EMBL" id="KAJ4430086.1"/>
    </source>
</evidence>